<feature type="transmembrane region" description="Helical" evidence="1">
    <location>
        <begin position="23"/>
        <end position="43"/>
    </location>
</feature>
<dbReference type="EMBL" id="FBWH01000009">
    <property type="protein sequence ID" value="CUX13603.1"/>
    <property type="molecule type" value="Genomic_DNA"/>
</dbReference>
<accession>A0ABM9VBU0</accession>
<gene>
    <name evidence="2" type="ORF">AGR13a_Cc170244</name>
</gene>
<organism evidence="2 3">
    <name type="scientific">Agrobacterium genomosp. 13 str. CFBP 6927</name>
    <dbReference type="NCBI Taxonomy" id="1183428"/>
    <lineage>
        <taxon>Bacteria</taxon>
        <taxon>Pseudomonadati</taxon>
        <taxon>Pseudomonadota</taxon>
        <taxon>Alphaproteobacteria</taxon>
        <taxon>Hyphomicrobiales</taxon>
        <taxon>Rhizobiaceae</taxon>
        <taxon>Rhizobium/Agrobacterium group</taxon>
        <taxon>Agrobacterium</taxon>
        <taxon>Agrobacterium tumefaciens complex</taxon>
    </lineage>
</organism>
<proteinExistence type="predicted"/>
<name>A0ABM9VBU0_9HYPH</name>
<evidence type="ECO:0000313" key="2">
    <source>
        <dbReference type="EMBL" id="CUX13603.1"/>
    </source>
</evidence>
<reference evidence="2 3" key="1">
    <citation type="submission" date="2016-01" db="EMBL/GenBank/DDBJ databases">
        <authorList>
            <person name="Regsiter A."/>
            <person name="william w."/>
        </authorList>
    </citation>
    <scope>NUCLEOTIDE SEQUENCE [LARGE SCALE GENOMIC DNA]</scope>
    <source>
        <strain evidence="2 3">CFBP 6927</strain>
    </source>
</reference>
<protein>
    <submittedName>
        <fullName evidence="2">Uncharacterized protein</fullName>
    </submittedName>
</protein>
<evidence type="ECO:0000256" key="1">
    <source>
        <dbReference type="SAM" id="Phobius"/>
    </source>
</evidence>
<keyword evidence="1" id="KW-0472">Membrane</keyword>
<keyword evidence="1" id="KW-0812">Transmembrane</keyword>
<comment type="caution">
    <text evidence="2">The sequence shown here is derived from an EMBL/GenBank/DDBJ whole genome shotgun (WGS) entry which is preliminary data.</text>
</comment>
<keyword evidence="3" id="KW-1185">Reference proteome</keyword>
<evidence type="ECO:0000313" key="3">
    <source>
        <dbReference type="Proteomes" id="UP000191812"/>
    </source>
</evidence>
<sequence length="51" mass="5311">MTGLAVLVGNVIAGLLWDLHGSFGTFLAGAALSFTALPVLMWVSHRKQTAA</sequence>
<keyword evidence="1" id="KW-1133">Transmembrane helix</keyword>
<dbReference type="Proteomes" id="UP000191812">
    <property type="component" value="Unassembled WGS sequence"/>
</dbReference>